<evidence type="ECO:0000313" key="5">
    <source>
        <dbReference type="Proteomes" id="UP000515860"/>
    </source>
</evidence>
<evidence type="ECO:0000259" key="3">
    <source>
        <dbReference type="SMART" id="SM00460"/>
    </source>
</evidence>
<proteinExistence type="predicted"/>
<dbReference type="SUPFAM" id="SSF54001">
    <property type="entry name" value="Cysteine proteinases"/>
    <property type="match status" value="1"/>
</dbReference>
<feature type="signal peptide" evidence="2">
    <location>
        <begin position="1"/>
        <end position="24"/>
    </location>
</feature>
<dbReference type="InterPro" id="IPR038765">
    <property type="entry name" value="Papain-like_cys_pep_sf"/>
</dbReference>
<dbReference type="RefSeq" id="WP_249328525.1">
    <property type="nucleotide sequence ID" value="NZ_CP060635.1"/>
</dbReference>
<dbReference type="GO" id="GO:0005737">
    <property type="term" value="C:cytoplasm"/>
    <property type="evidence" value="ECO:0007669"/>
    <property type="project" value="TreeGrafter"/>
</dbReference>
<keyword evidence="5" id="KW-1185">Reference proteome</keyword>
<dbReference type="InterPro" id="IPR052557">
    <property type="entry name" value="CAP/Cytokinesis_protein"/>
</dbReference>
<dbReference type="EMBL" id="CP060635">
    <property type="protein sequence ID" value="QNM07942.1"/>
    <property type="molecule type" value="Genomic_DNA"/>
</dbReference>
<reference evidence="4 5" key="1">
    <citation type="submission" date="2020-08" db="EMBL/GenBank/DDBJ databases">
        <authorList>
            <person name="Liu C."/>
            <person name="Sun Q."/>
        </authorList>
    </citation>
    <scope>NUCLEOTIDE SEQUENCE [LARGE SCALE GENOMIC DNA]</scope>
    <source>
        <strain evidence="4 5">NSJ-29</strain>
    </source>
</reference>
<dbReference type="AlphaFoldDB" id="A0A7G9GAW0"/>
<dbReference type="Proteomes" id="UP000515860">
    <property type="component" value="Chromosome"/>
</dbReference>
<evidence type="ECO:0000256" key="1">
    <source>
        <dbReference type="SAM" id="MobiDB-lite"/>
    </source>
</evidence>
<feature type="domain" description="Transglutaminase-like" evidence="3">
    <location>
        <begin position="645"/>
        <end position="702"/>
    </location>
</feature>
<accession>A0A7G9GAW0</accession>
<dbReference type="PROSITE" id="PS51257">
    <property type="entry name" value="PROKAR_LIPOPROTEIN"/>
    <property type="match status" value="1"/>
</dbReference>
<sequence>MKKRSYIITALLAVSMLAAGCSSSAETIVSGSGTESGSGRLNVDSQRSEDTEELETAGVTTKQLAGEVKQKYASEEKYEYAEPLLDIPRDQSFQFTIGFDPGEKGMTSFGEIIKICEESDLTHTLPYMASWDEGSENTFTIRPPRNGGLQVSSYDMEDAPGYDSESSYLFDRGEGMDWGNRGTLYMVQMVDLETGEPLEKPVVTVMTVKGELDAPDVTLDQTDDGVARFQWEPVEGAEQYYIMEMSRSETGSFIPGTVVGTSADTSWTAPAEDNWGDVYAANTRFRTFSISEDDWLNQHMVEAYKDQYDPADGPVRENSEYINYYGVVAVNQQGTSMVSQIFCEDDLAKLLPYNLAYNTERGSEDGYSAYTATLDTAPAYRWITLCDGRLSQRLIHYKTDEASEADATYAEMDDDGNIISAEHRNVLEIPYVVDGTPFSGSVKVENYKKGTWKKDIQGLAERQEKLRSKTGNVTAEIEQDEEDEDSSEAEMKVKDGYQVTANSALSEYLAISMLNGVRKIDLSEFPESSDTVILTDAWEEAYYQNPLILGIDGIYLSRDGKSLKVKYQEGGEERRRKQQEIIDQVETVTSRIISSGMSDLEKELAINNYLCENGTYDYDALDNAEQYGYQRVDPEYNDAFTPYGILIDGKGVCASYAGSFKLLADAAGLKSIVTTGYLDGSLSHAWNRVEISGAWQTVDVTNNDNDMLSNALLNMPDYAVAKTLIEDTSYVIDSRLGDYRSDLEKDEYYHLQNRFFSIDDIADELTAELEKNGTAVLRTNYDLDDNDFYEIGNQVIENTQDEDLKGFYWMGVIYLEK</sequence>
<protein>
    <submittedName>
        <fullName evidence="4">Transglutaminase domain-containing protein</fullName>
    </submittedName>
</protein>
<organism evidence="4 5">
    <name type="scientific">Wansuia hejianensis</name>
    <dbReference type="NCBI Taxonomy" id="2763667"/>
    <lineage>
        <taxon>Bacteria</taxon>
        <taxon>Bacillati</taxon>
        <taxon>Bacillota</taxon>
        <taxon>Clostridia</taxon>
        <taxon>Lachnospirales</taxon>
        <taxon>Lachnospiraceae</taxon>
        <taxon>Wansuia</taxon>
    </lineage>
</organism>
<dbReference type="PANTHER" id="PTHR46333:SF2">
    <property type="entry name" value="CYTOKINESIS PROTEIN 3"/>
    <property type="match status" value="1"/>
</dbReference>
<dbReference type="Pfam" id="PF01841">
    <property type="entry name" value="Transglut_core"/>
    <property type="match status" value="1"/>
</dbReference>
<name>A0A7G9GAW0_9FIRM</name>
<dbReference type="KEGG" id="whj:H9Q79_13635"/>
<keyword evidence="2" id="KW-0732">Signal</keyword>
<feature type="chain" id="PRO_5028858005" evidence="2">
    <location>
        <begin position="25"/>
        <end position="817"/>
    </location>
</feature>
<evidence type="ECO:0000256" key="2">
    <source>
        <dbReference type="SAM" id="SignalP"/>
    </source>
</evidence>
<feature type="compositionally biased region" description="Polar residues" evidence="1">
    <location>
        <begin position="27"/>
        <end position="45"/>
    </location>
</feature>
<dbReference type="PANTHER" id="PTHR46333">
    <property type="entry name" value="CYTOKINESIS PROTEIN 3"/>
    <property type="match status" value="1"/>
</dbReference>
<dbReference type="SMART" id="SM00460">
    <property type="entry name" value="TGc"/>
    <property type="match status" value="1"/>
</dbReference>
<dbReference type="Gene3D" id="3.10.620.30">
    <property type="match status" value="1"/>
</dbReference>
<dbReference type="InterPro" id="IPR002931">
    <property type="entry name" value="Transglutaminase-like"/>
</dbReference>
<evidence type="ECO:0000313" key="4">
    <source>
        <dbReference type="EMBL" id="QNM07942.1"/>
    </source>
</evidence>
<feature type="region of interest" description="Disordered" evidence="1">
    <location>
        <begin position="27"/>
        <end position="58"/>
    </location>
</feature>
<gene>
    <name evidence="4" type="ORF">H9Q79_13635</name>
</gene>